<dbReference type="Gene3D" id="3.60.15.10">
    <property type="entry name" value="Ribonuclease Z/Hydroxyacylglutathione hydrolase-like"/>
    <property type="match status" value="1"/>
</dbReference>
<dbReference type="SMART" id="SM00849">
    <property type="entry name" value="Lactamase_B"/>
    <property type="match status" value="1"/>
</dbReference>
<proteinExistence type="predicted"/>
<dbReference type="CDD" id="cd07719">
    <property type="entry name" value="arylsulfatase_AtsA-like_MBL-fold"/>
    <property type="match status" value="1"/>
</dbReference>
<feature type="domain" description="Metallo-beta-lactamase" evidence="2">
    <location>
        <begin position="58"/>
        <end position="271"/>
    </location>
</feature>
<evidence type="ECO:0000256" key="1">
    <source>
        <dbReference type="ARBA" id="ARBA00022801"/>
    </source>
</evidence>
<dbReference type="AlphaFoldDB" id="A0A381WLQ9"/>
<organism evidence="3">
    <name type="scientific">marine metagenome</name>
    <dbReference type="NCBI Taxonomy" id="408172"/>
    <lineage>
        <taxon>unclassified sequences</taxon>
        <taxon>metagenomes</taxon>
        <taxon>ecological metagenomes</taxon>
    </lineage>
</organism>
<dbReference type="InterPro" id="IPR044094">
    <property type="entry name" value="AtsA-like_MBL-fold"/>
</dbReference>
<dbReference type="EMBL" id="UINC01012211">
    <property type="protein sequence ID" value="SVA53449.1"/>
    <property type="molecule type" value="Genomic_DNA"/>
</dbReference>
<dbReference type="Pfam" id="PF12706">
    <property type="entry name" value="Lactamase_B_2"/>
    <property type="match status" value="1"/>
</dbReference>
<dbReference type="GO" id="GO:0042781">
    <property type="term" value="F:3'-tRNA processing endoribonuclease activity"/>
    <property type="evidence" value="ECO:0007669"/>
    <property type="project" value="TreeGrafter"/>
</dbReference>
<dbReference type="InterPro" id="IPR001279">
    <property type="entry name" value="Metallo-B-lactamas"/>
</dbReference>
<protein>
    <recommendedName>
        <fullName evidence="2">Metallo-beta-lactamase domain-containing protein</fullName>
    </recommendedName>
</protein>
<accession>A0A381WLQ9</accession>
<evidence type="ECO:0000259" key="2">
    <source>
        <dbReference type="SMART" id="SM00849"/>
    </source>
</evidence>
<dbReference type="PANTHER" id="PTHR46018:SF2">
    <property type="entry name" value="ZINC PHOSPHODIESTERASE ELAC PROTEIN 1"/>
    <property type="match status" value="1"/>
</dbReference>
<sequence length="342" mass="37508">VILILIAIVILTRLPSVQDRLMIVAVNDVISSSIDLHDDSLTALVCGSRAPLPNPNRAEACILINAGGNYYVVDVGDGSVSNLRDWRIDGSKIKATLLTHLHSDHIADLADLHLATWIAQSRPKKLDVFGPTGVELVTQGLEDAYQLDYQYRNEHHGNEVAPLEVVGFDPHPIDLSNPVIINKNGLKVTAFAVPHDPVKPALGYRFDYKGRSIVISGDTKYSENLIKNAEGADVLFHEAQANHILKIMEDAANNAGRPLGAKIFQDILTYHTTPEEAAKAANLANVDHLIFYHLVPAPLNSLMETVFFRGVNKIRKEWTAAEDGTMVNLPIDSDEIIISNIN</sequence>
<keyword evidence="1" id="KW-0378">Hydrolase</keyword>
<name>A0A381WLQ9_9ZZZZ</name>
<dbReference type="InterPro" id="IPR036866">
    <property type="entry name" value="RibonucZ/Hydroxyglut_hydro"/>
</dbReference>
<feature type="non-terminal residue" evidence="3">
    <location>
        <position position="1"/>
    </location>
</feature>
<dbReference type="SUPFAM" id="SSF56281">
    <property type="entry name" value="Metallo-hydrolase/oxidoreductase"/>
    <property type="match status" value="1"/>
</dbReference>
<reference evidence="3" key="1">
    <citation type="submission" date="2018-05" db="EMBL/GenBank/DDBJ databases">
        <authorList>
            <person name="Lanie J.A."/>
            <person name="Ng W.-L."/>
            <person name="Kazmierczak K.M."/>
            <person name="Andrzejewski T.M."/>
            <person name="Davidsen T.M."/>
            <person name="Wayne K.J."/>
            <person name="Tettelin H."/>
            <person name="Glass J.I."/>
            <person name="Rusch D."/>
            <person name="Podicherti R."/>
            <person name="Tsui H.-C.T."/>
            <person name="Winkler M.E."/>
        </authorList>
    </citation>
    <scope>NUCLEOTIDE SEQUENCE</scope>
</reference>
<gene>
    <name evidence="3" type="ORF">METZ01_LOCUS106303</name>
</gene>
<dbReference type="PANTHER" id="PTHR46018">
    <property type="entry name" value="ZINC PHOSPHODIESTERASE ELAC PROTEIN 1"/>
    <property type="match status" value="1"/>
</dbReference>
<evidence type="ECO:0000313" key="3">
    <source>
        <dbReference type="EMBL" id="SVA53449.1"/>
    </source>
</evidence>